<dbReference type="RefSeq" id="WP_197703171.1">
    <property type="nucleotide sequence ID" value="NZ_AP014936.1"/>
</dbReference>
<keyword evidence="9" id="KW-1185">Reference proteome</keyword>
<feature type="transmembrane region" description="Helical" evidence="6">
    <location>
        <begin position="116"/>
        <end position="140"/>
    </location>
</feature>
<reference evidence="8 9" key="1">
    <citation type="submission" date="2015-08" db="EMBL/GenBank/DDBJ databases">
        <title>Complete genome sequence of Sulfurifustis variabilis.</title>
        <authorList>
            <person name="Miura A."/>
            <person name="Kojima H."/>
            <person name="Fukui M."/>
        </authorList>
    </citation>
    <scope>NUCLEOTIDE SEQUENCE [LARGE SCALE GENOMIC DNA]</scope>
    <source>
        <strain evidence="9">skN76</strain>
    </source>
</reference>
<feature type="transmembrane region" description="Helical" evidence="6">
    <location>
        <begin position="403"/>
        <end position="422"/>
    </location>
</feature>
<evidence type="ECO:0000256" key="2">
    <source>
        <dbReference type="ARBA" id="ARBA00022448"/>
    </source>
</evidence>
<feature type="transmembrane region" description="Helical" evidence="6">
    <location>
        <begin position="152"/>
        <end position="176"/>
    </location>
</feature>
<dbReference type="GO" id="GO:0022857">
    <property type="term" value="F:transmembrane transporter activity"/>
    <property type="evidence" value="ECO:0007669"/>
    <property type="project" value="InterPro"/>
</dbReference>
<feature type="transmembrane region" description="Helical" evidence="6">
    <location>
        <begin position="284"/>
        <end position="302"/>
    </location>
</feature>
<dbReference type="InterPro" id="IPR020846">
    <property type="entry name" value="MFS_dom"/>
</dbReference>
<dbReference type="EMBL" id="AP014936">
    <property type="protein sequence ID" value="BAU48776.1"/>
    <property type="molecule type" value="Genomic_DNA"/>
</dbReference>
<gene>
    <name evidence="8" type="ORF">SVA_2226</name>
</gene>
<sequence>MSAPEARGFRAPRREILAWAMYDFANSGYTTVVLTAIFNAYFVAVVAGEGADGNGAGTLLWTVALGVSNLVVLVSAPVIGAIADHRASKKRFLALTTLGCVVATALLGFVDSGDVALAMLLVGVATFMFSSGENLVAAFLPEIAPARDMGRISGYGWSLGYVGGLAVLGACLAYITWAESQGQNATQYVPVTMWITAAVFGLAAAPTFLWLRERGVRQAMAPREGYVAAGFARVRRTLAEARRFRDLFRFLLSLATYYCGINTVVVLAAVYAQQAMGFGTQETIVLILVVNVTASVGAFVFGHVQDRLGSVRTLGATLLLWIAALVLAFFIESRSAFWVVANMVGLALGASQSAGRALIGQFAPPDRAAEFFGLWGLAGKLAAVIGPLVYGGITYASRGDHRLALLSTALFFIAGLLLLFGVDEDRGRAAARAGP</sequence>
<feature type="transmembrane region" description="Helical" evidence="6">
    <location>
        <begin position="59"/>
        <end position="80"/>
    </location>
</feature>
<feature type="transmembrane region" description="Helical" evidence="6">
    <location>
        <begin position="337"/>
        <end position="359"/>
    </location>
</feature>
<dbReference type="PANTHER" id="PTHR23519:SF1">
    <property type="entry name" value="AUTOPHAGY-RELATED PROTEIN 22"/>
    <property type="match status" value="1"/>
</dbReference>
<dbReference type="Proteomes" id="UP000218899">
    <property type="component" value="Chromosome"/>
</dbReference>
<evidence type="ECO:0000256" key="6">
    <source>
        <dbReference type="SAM" id="Phobius"/>
    </source>
</evidence>
<dbReference type="InterPro" id="IPR024671">
    <property type="entry name" value="Atg22-like"/>
</dbReference>
<keyword evidence="4 6" id="KW-1133">Transmembrane helix</keyword>
<evidence type="ECO:0000259" key="7">
    <source>
        <dbReference type="PROSITE" id="PS50850"/>
    </source>
</evidence>
<name>A0A1B4V5G6_9GAMM</name>
<keyword evidence="2" id="KW-0813">Transport</keyword>
<feature type="transmembrane region" description="Helical" evidence="6">
    <location>
        <begin position="188"/>
        <end position="211"/>
    </location>
</feature>
<evidence type="ECO:0000313" key="8">
    <source>
        <dbReference type="EMBL" id="BAU48776.1"/>
    </source>
</evidence>
<dbReference type="GO" id="GO:0012505">
    <property type="term" value="C:endomembrane system"/>
    <property type="evidence" value="ECO:0007669"/>
    <property type="project" value="UniProtKB-SubCell"/>
</dbReference>
<keyword evidence="5 6" id="KW-0472">Membrane</keyword>
<dbReference type="InterPro" id="IPR050495">
    <property type="entry name" value="ATG22/LtaA_families"/>
</dbReference>
<feature type="domain" description="Major facilitator superfamily (MFS) profile" evidence="7">
    <location>
        <begin position="16"/>
        <end position="426"/>
    </location>
</feature>
<dbReference type="KEGG" id="sva:SVA_2226"/>
<keyword evidence="3 6" id="KW-0812">Transmembrane</keyword>
<evidence type="ECO:0000256" key="5">
    <source>
        <dbReference type="ARBA" id="ARBA00023136"/>
    </source>
</evidence>
<dbReference type="SUPFAM" id="SSF103473">
    <property type="entry name" value="MFS general substrate transporter"/>
    <property type="match status" value="1"/>
</dbReference>
<dbReference type="InterPro" id="IPR036259">
    <property type="entry name" value="MFS_trans_sf"/>
</dbReference>
<dbReference type="AlphaFoldDB" id="A0A1B4V5G6"/>
<feature type="transmembrane region" description="Helical" evidence="6">
    <location>
        <begin position="371"/>
        <end position="391"/>
    </location>
</feature>
<evidence type="ECO:0000313" key="9">
    <source>
        <dbReference type="Proteomes" id="UP000218899"/>
    </source>
</evidence>
<accession>A0A1B4V5G6</accession>
<protein>
    <submittedName>
        <fullName evidence="8">MFS transporter</fullName>
    </submittedName>
</protein>
<evidence type="ECO:0000256" key="3">
    <source>
        <dbReference type="ARBA" id="ARBA00022692"/>
    </source>
</evidence>
<dbReference type="PROSITE" id="PS50850">
    <property type="entry name" value="MFS"/>
    <property type="match status" value="1"/>
</dbReference>
<comment type="subcellular location">
    <subcellularLocation>
        <location evidence="1">Endomembrane system</location>
        <topology evidence="1">Multi-pass membrane protein</topology>
    </subcellularLocation>
</comment>
<evidence type="ECO:0000256" key="1">
    <source>
        <dbReference type="ARBA" id="ARBA00004127"/>
    </source>
</evidence>
<feature type="transmembrane region" description="Helical" evidence="6">
    <location>
        <begin position="250"/>
        <end position="272"/>
    </location>
</feature>
<feature type="transmembrane region" description="Helical" evidence="6">
    <location>
        <begin position="314"/>
        <end position="331"/>
    </location>
</feature>
<organism evidence="8 9">
    <name type="scientific">Sulfurifustis variabilis</name>
    <dbReference type="NCBI Taxonomy" id="1675686"/>
    <lineage>
        <taxon>Bacteria</taxon>
        <taxon>Pseudomonadati</taxon>
        <taxon>Pseudomonadota</taxon>
        <taxon>Gammaproteobacteria</taxon>
        <taxon>Acidiferrobacterales</taxon>
        <taxon>Acidiferrobacteraceae</taxon>
        <taxon>Sulfurifustis</taxon>
    </lineage>
</organism>
<feature type="transmembrane region" description="Helical" evidence="6">
    <location>
        <begin position="92"/>
        <end position="110"/>
    </location>
</feature>
<proteinExistence type="predicted"/>
<feature type="transmembrane region" description="Helical" evidence="6">
    <location>
        <begin position="21"/>
        <end position="47"/>
    </location>
</feature>
<dbReference type="Pfam" id="PF11700">
    <property type="entry name" value="ATG22"/>
    <property type="match status" value="1"/>
</dbReference>
<dbReference type="PANTHER" id="PTHR23519">
    <property type="entry name" value="AUTOPHAGY-RELATED PROTEIN 22"/>
    <property type="match status" value="1"/>
</dbReference>
<evidence type="ECO:0000256" key="4">
    <source>
        <dbReference type="ARBA" id="ARBA00022989"/>
    </source>
</evidence>
<dbReference type="Gene3D" id="1.20.1250.20">
    <property type="entry name" value="MFS general substrate transporter like domains"/>
    <property type="match status" value="1"/>
</dbReference>